<dbReference type="PROSITE" id="PS51682">
    <property type="entry name" value="SAM_OMT_I"/>
    <property type="match status" value="1"/>
</dbReference>
<reference evidence="4 5" key="1">
    <citation type="submission" date="2013-10" db="EMBL/GenBank/DDBJ databases">
        <title>Salinisphaera orenii MK-B5 Genome Sequencing.</title>
        <authorList>
            <person name="Lai Q."/>
            <person name="Li C."/>
            <person name="Shao Z."/>
        </authorList>
    </citation>
    <scope>NUCLEOTIDE SEQUENCE [LARGE SCALE GENOMIC DNA]</scope>
    <source>
        <strain evidence="4 5">MK-B5</strain>
    </source>
</reference>
<organism evidence="4 5">
    <name type="scientific">Salinisphaera orenii MK-B5</name>
    <dbReference type="NCBI Taxonomy" id="856730"/>
    <lineage>
        <taxon>Bacteria</taxon>
        <taxon>Pseudomonadati</taxon>
        <taxon>Pseudomonadota</taxon>
        <taxon>Gammaproteobacteria</taxon>
        <taxon>Salinisphaerales</taxon>
        <taxon>Salinisphaeraceae</taxon>
        <taxon>Salinisphaera</taxon>
    </lineage>
</organism>
<dbReference type="Pfam" id="PF01596">
    <property type="entry name" value="Methyltransf_3"/>
    <property type="match status" value="1"/>
</dbReference>
<keyword evidence="3" id="KW-0949">S-adenosyl-L-methionine</keyword>
<keyword evidence="5" id="KW-1185">Reference proteome</keyword>
<dbReference type="CDD" id="cd02440">
    <property type="entry name" value="AdoMet_MTases"/>
    <property type="match status" value="1"/>
</dbReference>
<dbReference type="GO" id="GO:0032259">
    <property type="term" value="P:methylation"/>
    <property type="evidence" value="ECO:0007669"/>
    <property type="project" value="UniProtKB-KW"/>
</dbReference>
<dbReference type="Proteomes" id="UP000283993">
    <property type="component" value="Unassembled WGS sequence"/>
</dbReference>
<evidence type="ECO:0000256" key="3">
    <source>
        <dbReference type="ARBA" id="ARBA00022691"/>
    </source>
</evidence>
<dbReference type="GO" id="GO:0008757">
    <property type="term" value="F:S-adenosylmethionine-dependent methyltransferase activity"/>
    <property type="evidence" value="ECO:0007669"/>
    <property type="project" value="TreeGrafter"/>
</dbReference>
<dbReference type="SUPFAM" id="SSF53335">
    <property type="entry name" value="S-adenosyl-L-methionine-dependent methyltransferases"/>
    <property type="match status" value="1"/>
</dbReference>
<keyword evidence="1 4" id="KW-0489">Methyltransferase</keyword>
<dbReference type="InterPro" id="IPR029063">
    <property type="entry name" value="SAM-dependent_MTases_sf"/>
</dbReference>
<dbReference type="RefSeq" id="WP_123630982.1">
    <property type="nucleotide sequence ID" value="NZ_AYKH01000012.1"/>
</dbReference>
<evidence type="ECO:0000313" key="4">
    <source>
        <dbReference type="EMBL" id="ROO27792.1"/>
    </source>
</evidence>
<protein>
    <submittedName>
        <fullName evidence="4">SAM-dependent methyltransferase</fullName>
    </submittedName>
</protein>
<evidence type="ECO:0000256" key="1">
    <source>
        <dbReference type="ARBA" id="ARBA00022603"/>
    </source>
</evidence>
<proteinExistence type="predicted"/>
<dbReference type="EMBL" id="AYKH01000012">
    <property type="protein sequence ID" value="ROO27792.1"/>
    <property type="molecule type" value="Genomic_DNA"/>
</dbReference>
<dbReference type="InterPro" id="IPR002935">
    <property type="entry name" value="SAM_O-MeTrfase"/>
</dbReference>
<sequence length="214" mass="23410">MYDAELVTYLRHISSRETAVMADNRRVTASRDDAGLQIDPEQGQLIALLLRLMGARRGIEIGVFAGYSSLWIAEALPPDGCLIACDSDAEITQRARADWARAGVADRIDLRIGPAMATLDAEIAAGMAGRHDFVFIDADKTGYLDYYERALALLAPGGLVIADNTLWHGRVIDPDDASADTEAIRAFNRRLRDDERVDLSLVPIGDGLTLARKR</sequence>
<name>A0A423PQF3_9GAMM</name>
<keyword evidence="2 4" id="KW-0808">Transferase</keyword>
<accession>A0A423PQF3</accession>
<dbReference type="PANTHER" id="PTHR10509:SF14">
    <property type="entry name" value="CAFFEOYL-COA O-METHYLTRANSFERASE 3-RELATED"/>
    <property type="match status" value="1"/>
</dbReference>
<comment type="caution">
    <text evidence="4">The sequence shown here is derived from an EMBL/GenBank/DDBJ whole genome shotgun (WGS) entry which is preliminary data.</text>
</comment>
<gene>
    <name evidence="4" type="ORF">SAOR_08185</name>
</gene>
<dbReference type="GO" id="GO:0008171">
    <property type="term" value="F:O-methyltransferase activity"/>
    <property type="evidence" value="ECO:0007669"/>
    <property type="project" value="InterPro"/>
</dbReference>
<dbReference type="AlphaFoldDB" id="A0A423PQF3"/>
<dbReference type="PANTHER" id="PTHR10509">
    <property type="entry name" value="O-METHYLTRANSFERASE-RELATED"/>
    <property type="match status" value="1"/>
</dbReference>
<evidence type="ECO:0000256" key="2">
    <source>
        <dbReference type="ARBA" id="ARBA00022679"/>
    </source>
</evidence>
<evidence type="ECO:0000313" key="5">
    <source>
        <dbReference type="Proteomes" id="UP000283993"/>
    </source>
</evidence>
<dbReference type="InterPro" id="IPR050362">
    <property type="entry name" value="Cation-dep_OMT"/>
</dbReference>
<dbReference type="Gene3D" id="3.40.50.150">
    <property type="entry name" value="Vaccinia Virus protein VP39"/>
    <property type="match status" value="1"/>
</dbReference>